<dbReference type="KEGG" id="mfy:HH212_26905"/>
<evidence type="ECO:0000313" key="1">
    <source>
        <dbReference type="EMBL" id="QJE03732.1"/>
    </source>
</evidence>
<reference evidence="1 2" key="1">
    <citation type="submission" date="2020-04" db="EMBL/GenBank/DDBJ databases">
        <title>Genome sequencing of novel species.</title>
        <authorList>
            <person name="Heo J."/>
            <person name="Kim S.-J."/>
            <person name="Kim J.-S."/>
            <person name="Hong S.-B."/>
            <person name="Kwon S.-W."/>
        </authorList>
    </citation>
    <scope>NUCLEOTIDE SEQUENCE [LARGE SCALE GENOMIC DNA]</scope>
    <source>
        <strain evidence="1 2">GN2-R2</strain>
        <plasmid evidence="1 2">unnamed2</plasmid>
    </source>
</reference>
<name>A0A7Z2ZX27_9BURK</name>
<keyword evidence="1" id="KW-0614">Plasmid</keyword>
<keyword evidence="2" id="KW-1185">Reference proteome</keyword>
<dbReference type="RefSeq" id="WP_170205784.1">
    <property type="nucleotide sequence ID" value="NZ_CP051687.1"/>
</dbReference>
<accession>A0A7Z2ZX27</accession>
<sequence>MNNRTSHPMKKQPLDYFRNDHWLVRLVVLLIDRLTSPTLVTVVARTLMKVFTWPTI</sequence>
<protein>
    <submittedName>
        <fullName evidence="1">Uncharacterized protein</fullName>
    </submittedName>
</protein>
<dbReference type="Proteomes" id="UP000502415">
    <property type="component" value="Plasmid unnamed2"/>
</dbReference>
<evidence type="ECO:0000313" key="2">
    <source>
        <dbReference type="Proteomes" id="UP000502415"/>
    </source>
</evidence>
<geneLocation type="plasmid" evidence="1 2">
    <name>unnamed2</name>
</geneLocation>
<dbReference type="AlphaFoldDB" id="A0A7Z2ZX27"/>
<dbReference type="EMBL" id="CP051687">
    <property type="protein sequence ID" value="QJE03732.1"/>
    <property type="molecule type" value="Genomic_DNA"/>
</dbReference>
<gene>
    <name evidence="1" type="ORF">HH212_26905</name>
</gene>
<organism evidence="1 2">
    <name type="scientific">Massilia forsythiae</name>
    <dbReference type="NCBI Taxonomy" id="2728020"/>
    <lineage>
        <taxon>Bacteria</taxon>
        <taxon>Pseudomonadati</taxon>
        <taxon>Pseudomonadota</taxon>
        <taxon>Betaproteobacteria</taxon>
        <taxon>Burkholderiales</taxon>
        <taxon>Oxalobacteraceae</taxon>
        <taxon>Telluria group</taxon>
        <taxon>Massilia</taxon>
    </lineage>
</organism>
<proteinExistence type="predicted"/>